<dbReference type="Proteomes" id="UP001497482">
    <property type="component" value="Chromosome 15"/>
</dbReference>
<organism evidence="1 2">
    <name type="scientific">Knipowitschia caucasica</name>
    <name type="common">Caucasian dwarf goby</name>
    <name type="synonym">Pomatoschistus caucasicus</name>
    <dbReference type="NCBI Taxonomy" id="637954"/>
    <lineage>
        <taxon>Eukaryota</taxon>
        <taxon>Metazoa</taxon>
        <taxon>Chordata</taxon>
        <taxon>Craniata</taxon>
        <taxon>Vertebrata</taxon>
        <taxon>Euteleostomi</taxon>
        <taxon>Actinopterygii</taxon>
        <taxon>Neopterygii</taxon>
        <taxon>Teleostei</taxon>
        <taxon>Neoteleostei</taxon>
        <taxon>Acanthomorphata</taxon>
        <taxon>Gobiaria</taxon>
        <taxon>Gobiiformes</taxon>
        <taxon>Gobioidei</taxon>
        <taxon>Gobiidae</taxon>
        <taxon>Gobiinae</taxon>
        <taxon>Knipowitschia</taxon>
    </lineage>
</organism>
<dbReference type="AlphaFoldDB" id="A0AAV2JXJ9"/>
<gene>
    <name evidence="1" type="ORF">KC01_LOCUS12113</name>
</gene>
<name>A0AAV2JXJ9_KNICA</name>
<reference evidence="1 2" key="1">
    <citation type="submission" date="2024-04" db="EMBL/GenBank/DDBJ databases">
        <authorList>
            <person name="Waldvogel A.-M."/>
            <person name="Schoenle A."/>
        </authorList>
    </citation>
    <scope>NUCLEOTIDE SEQUENCE [LARGE SCALE GENOMIC DNA]</scope>
</reference>
<evidence type="ECO:0000313" key="2">
    <source>
        <dbReference type="Proteomes" id="UP001497482"/>
    </source>
</evidence>
<keyword evidence="2" id="KW-1185">Reference proteome</keyword>
<proteinExistence type="predicted"/>
<dbReference type="EMBL" id="OZ035837">
    <property type="protein sequence ID" value="CAL1581350.1"/>
    <property type="molecule type" value="Genomic_DNA"/>
</dbReference>
<evidence type="ECO:0000313" key="1">
    <source>
        <dbReference type="EMBL" id="CAL1581350.1"/>
    </source>
</evidence>
<protein>
    <submittedName>
        <fullName evidence="1">Uncharacterized protein</fullName>
    </submittedName>
</protein>
<sequence>MVYCVWLCGVGGGWRVVWVCYCCWVLCGVIGGEGVGCGGGGEGVGWGCWGVRGGLGWSGRVVWGFVVVG</sequence>
<accession>A0AAV2JXJ9</accession>